<proteinExistence type="predicted"/>
<keyword evidence="2" id="KW-1185">Reference proteome</keyword>
<accession>A0A023BQA3</accession>
<comment type="caution">
    <text evidence="1">The sequence shown here is derived from an EMBL/GenBank/DDBJ whole genome shotgun (WGS) entry which is preliminary data.</text>
</comment>
<dbReference type="OrthoDB" id="1159565at2"/>
<reference evidence="1 2" key="1">
    <citation type="submission" date="2014-04" db="EMBL/GenBank/DDBJ databases">
        <title>Aquimarina sp. 22II-S11-z7 Genome Sequencing.</title>
        <authorList>
            <person name="Lai Q."/>
        </authorList>
    </citation>
    <scope>NUCLEOTIDE SEQUENCE [LARGE SCALE GENOMIC DNA]</scope>
    <source>
        <strain evidence="1 2">22II-S11-z7</strain>
    </source>
</reference>
<dbReference type="EMBL" id="AQRA01000009">
    <property type="protein sequence ID" value="EZH72094.1"/>
    <property type="molecule type" value="Genomic_DNA"/>
</dbReference>
<dbReference type="RefSeq" id="WP_034245529.1">
    <property type="nucleotide sequence ID" value="NZ_AQRA01000009.1"/>
</dbReference>
<protein>
    <submittedName>
        <fullName evidence="1">Uncharacterized protein</fullName>
    </submittedName>
</protein>
<evidence type="ECO:0000313" key="2">
    <source>
        <dbReference type="Proteomes" id="UP000023541"/>
    </source>
</evidence>
<dbReference type="Proteomes" id="UP000023541">
    <property type="component" value="Unassembled WGS sequence"/>
</dbReference>
<dbReference type="STRING" id="1317122.ATO12_24465"/>
<organism evidence="1 2">
    <name type="scientific">Aquimarina atlantica</name>
    <dbReference type="NCBI Taxonomy" id="1317122"/>
    <lineage>
        <taxon>Bacteria</taxon>
        <taxon>Pseudomonadati</taxon>
        <taxon>Bacteroidota</taxon>
        <taxon>Flavobacteriia</taxon>
        <taxon>Flavobacteriales</taxon>
        <taxon>Flavobacteriaceae</taxon>
        <taxon>Aquimarina</taxon>
    </lineage>
</organism>
<dbReference type="AlphaFoldDB" id="A0A023BQA3"/>
<sequence length="215" mass="25572">MRPTILFALLLISHISLGQSKKGALSDIRNKYQLIRELVDTNTLRQHHTDYSCNESTEKGSLTFYYNGTELKHIVHTYTLGHVKFRDEFYIWDNQLFFQYAIHKVWYKDYEKSRYGKRRLADVVLTLEERFYFKDRDVIKCQFKDFENRSSNPKKIKTNNIRNINVGCDQAQVALEKFDLLLDFQKMNIEDACNLPKSITNTEPLDHIYSNIRQN</sequence>
<evidence type="ECO:0000313" key="1">
    <source>
        <dbReference type="EMBL" id="EZH72094.1"/>
    </source>
</evidence>
<gene>
    <name evidence="1" type="ORF">ATO12_24465</name>
</gene>
<dbReference type="eggNOG" id="ENOG50317KW">
    <property type="taxonomic scope" value="Bacteria"/>
</dbReference>
<name>A0A023BQA3_9FLAO</name>